<dbReference type="PANTHER" id="PTHR35395">
    <property type="entry name" value="DUF6536 DOMAIN-CONTAINING PROTEIN"/>
    <property type="match status" value="1"/>
</dbReference>
<evidence type="ECO:0000259" key="2">
    <source>
        <dbReference type="Pfam" id="PF20163"/>
    </source>
</evidence>
<dbReference type="OrthoDB" id="5429634at2759"/>
<keyword evidence="1" id="KW-0812">Transmembrane</keyword>
<dbReference type="PANTHER" id="PTHR35395:SF1">
    <property type="entry name" value="DUF6536 DOMAIN-CONTAINING PROTEIN"/>
    <property type="match status" value="1"/>
</dbReference>
<dbReference type="AlphaFoldDB" id="A0A9Q9DTS6"/>
<sequence>MGVTHGADMDQAHLLKRRDVQHQPFLAPDVTHTARKRQKWQKSLYMFALLGCVVLIVNTTFLLWAVRMKGIEDGLGILYEASCDDTKWANIGVHLLINILSSSILAASNYCMQCLSAPLRSEIDNAHRRGKWLDIGIPSLRNVLSSDLGKHKKIYWWILGLSSFPLHLCYNSVIFKTTSAQTYGIYKFGPEAKAAIEAGRFNNPPNISSSSTTYGERHLGSMVYAEAFKADRLEVLSPLDCINEYSIPFQPSRGNVFLLVDEGLMPENEIHGWYNQVVASGRCSAYTGTAWIYEQFDTNSAECLEQNTHLLLPQLRANSSIWAPLNSIPVRSCLSEPTHQKCTLKFSVHLITIVIIFNIVKILAILGSIRTLRNDPMLTVGDAIASFLRDPDTTADKMCLLSQQQVHRAGKEWPLRQEPRAFTGKSLRCLASGISVLIYLFVYGYNAINGTKDLASVLRIGLGSVDARTIVRNYTASSGLAGVFENVIIANTPQVIISLIYFSYNATITSMLLSYEWSSFFTRRKPLRVSSSRQGRQRSTYFLQLPYRYALPLLAFSTLLHWLSSQSLFVVSVQVYNMYGQHNSHQCVHWEEALGSNWFQNNDNPALITCGADFITLAYCPLGILLSVLVAIGLAIGMVVLGMKKLSPAPVVGSCSAAIAASCHTIRVEDTPWEKELQWGEILVQDDPKFDNLPPHCGLSSEEVIQPSPGQLYT</sequence>
<keyword evidence="4" id="KW-1185">Reference proteome</keyword>
<gene>
    <name evidence="3" type="ORF">yc1106_04995</name>
</gene>
<dbReference type="VEuPathDB" id="FungiDB:yc1106_04995"/>
<feature type="transmembrane region" description="Helical" evidence="1">
    <location>
        <begin position="545"/>
        <end position="563"/>
    </location>
</feature>
<feature type="transmembrane region" description="Helical" evidence="1">
    <location>
        <begin position="346"/>
        <end position="369"/>
    </location>
</feature>
<organism evidence="3 4">
    <name type="scientific">Curvularia clavata</name>
    <dbReference type="NCBI Taxonomy" id="95742"/>
    <lineage>
        <taxon>Eukaryota</taxon>
        <taxon>Fungi</taxon>
        <taxon>Dikarya</taxon>
        <taxon>Ascomycota</taxon>
        <taxon>Pezizomycotina</taxon>
        <taxon>Dothideomycetes</taxon>
        <taxon>Pleosporomycetidae</taxon>
        <taxon>Pleosporales</taxon>
        <taxon>Pleosporineae</taxon>
        <taxon>Pleosporaceae</taxon>
        <taxon>Curvularia</taxon>
    </lineage>
</organism>
<name>A0A9Q9DTS6_CURCL</name>
<dbReference type="EMBL" id="CP089276">
    <property type="protein sequence ID" value="USP77721.1"/>
    <property type="molecule type" value="Genomic_DNA"/>
</dbReference>
<proteinExistence type="predicted"/>
<accession>A0A9Q9DTS6</accession>
<feature type="transmembrane region" description="Helical" evidence="1">
    <location>
        <begin position="44"/>
        <end position="66"/>
    </location>
</feature>
<evidence type="ECO:0000313" key="4">
    <source>
        <dbReference type="Proteomes" id="UP001056012"/>
    </source>
</evidence>
<feature type="transmembrane region" description="Helical" evidence="1">
    <location>
        <begin position="614"/>
        <end position="641"/>
    </location>
</feature>
<feature type="transmembrane region" description="Helical" evidence="1">
    <location>
        <begin position="495"/>
        <end position="515"/>
    </location>
</feature>
<dbReference type="InterPro" id="IPR046623">
    <property type="entry name" value="DUF6536"/>
</dbReference>
<keyword evidence="1" id="KW-0472">Membrane</keyword>
<feature type="domain" description="DUF6536" evidence="2">
    <location>
        <begin position="40"/>
        <end position="187"/>
    </location>
</feature>
<feature type="transmembrane region" description="Helical" evidence="1">
    <location>
        <begin position="429"/>
        <end position="448"/>
    </location>
</feature>
<protein>
    <recommendedName>
        <fullName evidence="2">DUF6536 domain-containing protein</fullName>
    </recommendedName>
</protein>
<evidence type="ECO:0000256" key="1">
    <source>
        <dbReference type="SAM" id="Phobius"/>
    </source>
</evidence>
<dbReference type="Proteomes" id="UP001056012">
    <property type="component" value="Chromosome 3"/>
</dbReference>
<evidence type="ECO:0000313" key="3">
    <source>
        <dbReference type="EMBL" id="USP77721.1"/>
    </source>
</evidence>
<dbReference type="Pfam" id="PF20163">
    <property type="entry name" value="DUF6536"/>
    <property type="match status" value="1"/>
</dbReference>
<keyword evidence="1" id="KW-1133">Transmembrane helix</keyword>
<reference evidence="3" key="1">
    <citation type="submission" date="2021-12" db="EMBL/GenBank/DDBJ databases">
        <title>Curvularia clavata genome.</title>
        <authorList>
            <person name="Cao Y."/>
        </authorList>
    </citation>
    <scope>NUCLEOTIDE SEQUENCE</scope>
    <source>
        <strain evidence="3">Yc1106</strain>
    </source>
</reference>